<keyword evidence="6" id="KW-1185">Reference proteome</keyword>
<dbReference type="InterPro" id="IPR013806">
    <property type="entry name" value="Kringle-like"/>
</dbReference>
<evidence type="ECO:0000313" key="6">
    <source>
        <dbReference type="Proteomes" id="UP001497623"/>
    </source>
</evidence>
<gene>
    <name evidence="5" type="ORF">MNOR_LOCUS39082</name>
</gene>
<dbReference type="EMBL" id="CAXKWB010096671">
    <property type="protein sequence ID" value="CAL4221073.1"/>
    <property type="molecule type" value="Genomic_DNA"/>
</dbReference>
<feature type="domain" description="Kringle" evidence="4">
    <location>
        <begin position="131"/>
        <end position="191"/>
    </location>
</feature>
<comment type="caution">
    <text evidence="5">The sequence shown here is derived from an EMBL/GenBank/DDBJ whole genome shotgun (WGS) entry which is preliminary data.</text>
</comment>
<dbReference type="GO" id="GO:0005615">
    <property type="term" value="C:extracellular space"/>
    <property type="evidence" value="ECO:0007669"/>
    <property type="project" value="TreeGrafter"/>
</dbReference>
<dbReference type="InterPro" id="IPR000001">
    <property type="entry name" value="Kringle"/>
</dbReference>
<evidence type="ECO:0000256" key="1">
    <source>
        <dbReference type="ARBA" id="ARBA00022572"/>
    </source>
</evidence>
<dbReference type="InterPro" id="IPR050759">
    <property type="entry name" value="Serine_protease_kringle"/>
</dbReference>
<organism evidence="5 6">
    <name type="scientific">Meganyctiphanes norvegica</name>
    <name type="common">Northern krill</name>
    <name type="synonym">Thysanopoda norvegica</name>
    <dbReference type="NCBI Taxonomy" id="48144"/>
    <lineage>
        <taxon>Eukaryota</taxon>
        <taxon>Metazoa</taxon>
        <taxon>Ecdysozoa</taxon>
        <taxon>Arthropoda</taxon>
        <taxon>Crustacea</taxon>
        <taxon>Multicrustacea</taxon>
        <taxon>Malacostraca</taxon>
        <taxon>Eumalacostraca</taxon>
        <taxon>Eucarida</taxon>
        <taxon>Euphausiacea</taxon>
        <taxon>Euphausiidae</taxon>
        <taxon>Meganyctiphanes</taxon>
    </lineage>
</organism>
<evidence type="ECO:0000256" key="3">
    <source>
        <dbReference type="PROSITE-ProRule" id="PRU00121"/>
    </source>
</evidence>
<evidence type="ECO:0000259" key="4">
    <source>
        <dbReference type="PROSITE" id="PS50070"/>
    </source>
</evidence>
<accession>A0AAV2SNV8</accession>
<evidence type="ECO:0000256" key="2">
    <source>
        <dbReference type="ARBA" id="ARBA00023157"/>
    </source>
</evidence>
<protein>
    <recommendedName>
        <fullName evidence="4">Kringle domain-containing protein</fullName>
    </recommendedName>
</protein>
<dbReference type="PROSITE" id="PS50070">
    <property type="entry name" value="KRINGLE_2"/>
    <property type="match status" value="2"/>
</dbReference>
<dbReference type="Gene3D" id="2.40.20.10">
    <property type="entry name" value="Plasminogen Kringle 4"/>
    <property type="match status" value="1"/>
</dbReference>
<feature type="disulfide bond" evidence="3">
    <location>
        <begin position="167"/>
        <end position="190"/>
    </location>
</feature>
<dbReference type="PANTHER" id="PTHR24261:SF7">
    <property type="entry name" value="KRINGLE DOMAIN-CONTAINING PROTEIN"/>
    <property type="match status" value="1"/>
</dbReference>
<name>A0AAV2SNV8_MEGNR</name>
<dbReference type="AlphaFoldDB" id="A0AAV2SNV8"/>
<evidence type="ECO:0000313" key="5">
    <source>
        <dbReference type="EMBL" id="CAL4221073.1"/>
    </source>
</evidence>
<dbReference type="GO" id="GO:0005102">
    <property type="term" value="F:signaling receptor binding"/>
    <property type="evidence" value="ECO:0007669"/>
    <property type="project" value="TreeGrafter"/>
</dbReference>
<feature type="domain" description="Kringle" evidence="4">
    <location>
        <begin position="57"/>
        <end position="128"/>
    </location>
</feature>
<keyword evidence="2 3" id="KW-1015">Disulfide bond</keyword>
<proteinExistence type="predicted"/>
<feature type="non-terminal residue" evidence="5">
    <location>
        <position position="1"/>
    </location>
</feature>
<reference evidence="5 6" key="1">
    <citation type="submission" date="2024-05" db="EMBL/GenBank/DDBJ databases">
        <authorList>
            <person name="Wallberg A."/>
        </authorList>
    </citation>
    <scope>NUCLEOTIDE SEQUENCE [LARGE SCALE GENOMIC DNA]</scope>
</reference>
<dbReference type="SUPFAM" id="SSF57440">
    <property type="entry name" value="Kringle-like"/>
    <property type="match status" value="2"/>
</dbReference>
<dbReference type="PANTHER" id="PTHR24261">
    <property type="entry name" value="PLASMINOGEN-RELATED"/>
    <property type="match status" value="1"/>
</dbReference>
<dbReference type="Proteomes" id="UP001497623">
    <property type="component" value="Unassembled WGS sequence"/>
</dbReference>
<keyword evidence="1 3" id="KW-0420">Kringle</keyword>
<comment type="caution">
    <text evidence="3">Lacks conserved residue(s) required for the propagation of feature annotation.</text>
</comment>
<dbReference type="InterPro" id="IPR038178">
    <property type="entry name" value="Kringle_sf"/>
</dbReference>
<dbReference type="SMART" id="SM00130">
    <property type="entry name" value="KR"/>
    <property type="match status" value="2"/>
</dbReference>
<sequence length="423" mass="47667">FQEQWRIGHTSLFAHALGLEVFKDNFWSSRENVNVPFNDCMLVTPEPANPLHLTYKYGGRRNYTESGASCIPWSDFGWDDKYPGSGLDNNNRCMNPENVHKGAFCFTKAEFDIPEDDWIWEYCDVPLCEVDCYLYNGWTYLGPHNVTQSGAPCVDWAGEYHLTGAHCRNPTQEEQPWCYISEDHSQRDFCDNKCVEATEPNSELQSAVSTLSAGPVGLGDKAENLNVELIMKSCNTEGLLLKPSKPLTVIDLYFLSPEHYEVWTAHSIIESNDGSNLHFGIIFTAETEKAFTLSPWDLNLEQSLDGSSVVWNTVNEDIQIVGENDGSVYLPTCSGYMNFCLHYTSPVITLPNGKSIAVLGERSKWTPISPQRILSIISDDDTVKVKVYGVQGENIKFEYYNMEQIYTVDVVFNSTGEKDIIIG</sequence>
<dbReference type="GO" id="GO:0004175">
    <property type="term" value="F:endopeptidase activity"/>
    <property type="evidence" value="ECO:0007669"/>
    <property type="project" value="TreeGrafter"/>
</dbReference>